<keyword evidence="1" id="KW-0812">Transmembrane</keyword>
<gene>
    <name evidence="2" type="ORF">ACFPQB_11330</name>
</gene>
<dbReference type="EMBL" id="JBHSNS010000004">
    <property type="protein sequence ID" value="MFC5729510.1"/>
    <property type="molecule type" value="Genomic_DNA"/>
</dbReference>
<keyword evidence="1" id="KW-1133">Transmembrane helix</keyword>
<evidence type="ECO:0008006" key="4">
    <source>
        <dbReference type="Google" id="ProtNLM"/>
    </source>
</evidence>
<dbReference type="RefSeq" id="WP_136431963.1">
    <property type="nucleotide sequence ID" value="NZ_JBHSNS010000004.1"/>
</dbReference>
<evidence type="ECO:0000313" key="2">
    <source>
        <dbReference type="EMBL" id="MFC5729510.1"/>
    </source>
</evidence>
<comment type="caution">
    <text evidence="2">The sequence shown here is derived from an EMBL/GenBank/DDBJ whole genome shotgun (WGS) entry which is preliminary data.</text>
</comment>
<reference evidence="3" key="1">
    <citation type="journal article" date="2019" name="Int. J. Syst. Evol. Microbiol.">
        <title>The Global Catalogue of Microorganisms (GCM) 10K type strain sequencing project: providing services to taxonomists for standard genome sequencing and annotation.</title>
        <authorList>
            <consortium name="The Broad Institute Genomics Platform"/>
            <consortium name="The Broad Institute Genome Sequencing Center for Infectious Disease"/>
            <person name="Wu L."/>
            <person name="Ma J."/>
        </authorList>
    </citation>
    <scope>NUCLEOTIDE SEQUENCE [LARGE SCALE GENOMIC DNA]</scope>
    <source>
        <strain evidence="3">YIM 94188</strain>
    </source>
</reference>
<dbReference type="Proteomes" id="UP001596072">
    <property type="component" value="Unassembled WGS sequence"/>
</dbReference>
<name>A0ABW0ZM33_9ACTN</name>
<evidence type="ECO:0000313" key="3">
    <source>
        <dbReference type="Proteomes" id="UP001596072"/>
    </source>
</evidence>
<protein>
    <recommendedName>
        <fullName evidence="4">Integral membrane protein</fullName>
    </recommendedName>
</protein>
<feature type="transmembrane region" description="Helical" evidence="1">
    <location>
        <begin position="206"/>
        <end position="224"/>
    </location>
</feature>
<organism evidence="2 3">
    <name type="scientific">Nocardioides vastitatis</name>
    <dbReference type="NCBI Taxonomy" id="2568655"/>
    <lineage>
        <taxon>Bacteria</taxon>
        <taxon>Bacillati</taxon>
        <taxon>Actinomycetota</taxon>
        <taxon>Actinomycetes</taxon>
        <taxon>Propionibacteriales</taxon>
        <taxon>Nocardioidaceae</taxon>
        <taxon>Nocardioides</taxon>
    </lineage>
</organism>
<feature type="transmembrane region" description="Helical" evidence="1">
    <location>
        <begin position="180"/>
        <end position="199"/>
    </location>
</feature>
<proteinExistence type="predicted"/>
<feature type="transmembrane region" description="Helical" evidence="1">
    <location>
        <begin position="256"/>
        <end position="277"/>
    </location>
</feature>
<keyword evidence="3" id="KW-1185">Reference proteome</keyword>
<accession>A0ABW0ZM33</accession>
<sequence>MRNTSAFVLVLLATLVAPLPIGTSWLSARVDDREKYVETVSPLADDPDVRRLLSDAAARAATDALQQHIPVGLPPQLAEWAREAADMVVEGPGFQEFWDQANADVHAEVKGLVDDPEARAEGYVTVDASPLLGQVLLSLEERGIPVGLLPDVPLNIPVVPESELIEVSDQYRAADTASRWLPVVWGGLVVLAVLVAAGWRGRVRTLGFALLGVALAAGVVLMAVDPLAEFAADQAGVGQEELVGMMLDVVLTSLSSYAKGFLVSAPIGLILVAVTMWPRRRRDSFKPHTEDPLAA</sequence>
<evidence type="ECO:0000256" key="1">
    <source>
        <dbReference type="SAM" id="Phobius"/>
    </source>
</evidence>
<keyword evidence="1" id="KW-0472">Membrane</keyword>